<dbReference type="InterPro" id="IPR016181">
    <property type="entry name" value="Acyl_CoA_acyltransferase"/>
</dbReference>
<protein>
    <recommendedName>
        <fullName evidence="1">N-acetyltransferase domain-containing protein</fullName>
    </recommendedName>
</protein>
<dbReference type="Proteomes" id="UP000033632">
    <property type="component" value="Unassembled WGS sequence"/>
</dbReference>
<dbReference type="RefSeq" id="WP_046109900.1">
    <property type="nucleotide sequence ID" value="NZ_JZEX01000147.1"/>
</dbReference>
<dbReference type="AlphaFoldDB" id="A0A0F5FNS3"/>
<dbReference type="STRING" id="443610.VE25_17245"/>
<dbReference type="PANTHER" id="PTHR43233:SF1">
    <property type="entry name" value="FAMILY N-ACETYLTRANSFERASE, PUTATIVE (AFU_ORTHOLOGUE AFUA_6G03350)-RELATED"/>
    <property type="match status" value="1"/>
</dbReference>
<accession>A0A0F5FNS3</accession>
<organism evidence="2 3">
    <name type="scientific">Devosia geojensis</name>
    <dbReference type="NCBI Taxonomy" id="443610"/>
    <lineage>
        <taxon>Bacteria</taxon>
        <taxon>Pseudomonadati</taxon>
        <taxon>Pseudomonadota</taxon>
        <taxon>Alphaproteobacteria</taxon>
        <taxon>Hyphomicrobiales</taxon>
        <taxon>Devosiaceae</taxon>
        <taxon>Devosia</taxon>
    </lineage>
</organism>
<evidence type="ECO:0000313" key="3">
    <source>
        <dbReference type="Proteomes" id="UP000033632"/>
    </source>
</evidence>
<dbReference type="InterPro" id="IPR000182">
    <property type="entry name" value="GNAT_dom"/>
</dbReference>
<dbReference type="GO" id="GO:0016747">
    <property type="term" value="F:acyltransferase activity, transferring groups other than amino-acyl groups"/>
    <property type="evidence" value="ECO:0007669"/>
    <property type="project" value="InterPro"/>
</dbReference>
<dbReference type="PROSITE" id="PS51186">
    <property type="entry name" value="GNAT"/>
    <property type="match status" value="1"/>
</dbReference>
<dbReference type="EMBL" id="JZEX01000147">
    <property type="protein sequence ID" value="KKB10488.1"/>
    <property type="molecule type" value="Genomic_DNA"/>
</dbReference>
<dbReference type="PATRIC" id="fig|443610.3.peg.1749"/>
<dbReference type="Gene3D" id="3.40.630.30">
    <property type="match status" value="1"/>
</dbReference>
<evidence type="ECO:0000259" key="1">
    <source>
        <dbReference type="PROSITE" id="PS51186"/>
    </source>
</evidence>
<dbReference type="Pfam" id="PF00583">
    <property type="entry name" value="Acetyltransf_1"/>
    <property type="match status" value="1"/>
</dbReference>
<evidence type="ECO:0000313" key="2">
    <source>
        <dbReference type="EMBL" id="KKB10488.1"/>
    </source>
</evidence>
<proteinExistence type="predicted"/>
<dbReference type="PANTHER" id="PTHR43233">
    <property type="entry name" value="FAMILY N-ACETYLTRANSFERASE, PUTATIVE (AFU_ORTHOLOGUE AFUA_6G03350)-RELATED"/>
    <property type="match status" value="1"/>
</dbReference>
<gene>
    <name evidence="2" type="ORF">VE25_17245</name>
</gene>
<dbReference type="InterPro" id="IPR053144">
    <property type="entry name" value="Acetyltransferase_Butenolide"/>
</dbReference>
<feature type="domain" description="N-acetyltransferase" evidence="1">
    <location>
        <begin position="4"/>
        <end position="136"/>
    </location>
</feature>
<dbReference type="SUPFAM" id="SSF55729">
    <property type="entry name" value="Acyl-CoA N-acyltransferases (Nat)"/>
    <property type="match status" value="1"/>
</dbReference>
<sequence length="136" mass="14982">MSAIVYAQEQTLGAEDYIAVVGSTYMAERRPVGNVERVRRILTGSNMIVTARQDGKIVGVLRGISDGEWVCYVADLAVHPEHQGKGIGTGLLRKCKDLLGPGMGIVLVAYPEAVEYYRKIGMGEMPAFYFDREIRT</sequence>
<dbReference type="CDD" id="cd04301">
    <property type="entry name" value="NAT_SF"/>
    <property type="match status" value="1"/>
</dbReference>
<comment type="caution">
    <text evidence="2">The sequence shown here is derived from an EMBL/GenBank/DDBJ whole genome shotgun (WGS) entry which is preliminary data.</text>
</comment>
<name>A0A0F5FNS3_9HYPH</name>
<keyword evidence="3" id="KW-1185">Reference proteome</keyword>
<reference evidence="2 3" key="1">
    <citation type="submission" date="2015-03" db="EMBL/GenBank/DDBJ databases">
        <authorList>
            <person name="Hassan Y.I."/>
            <person name="Lepp D."/>
            <person name="Li X.-Z."/>
            <person name="Zhou T."/>
        </authorList>
    </citation>
    <scope>NUCLEOTIDE SEQUENCE [LARGE SCALE GENOMIC DNA]</scope>
    <source>
        <strain evidence="2 3">BD-c194</strain>
    </source>
</reference>
<dbReference type="OrthoDB" id="9775804at2"/>